<dbReference type="EMBL" id="CP016070">
    <property type="protein sequence ID" value="AOW80386.1"/>
    <property type="molecule type" value="Genomic_DNA"/>
</dbReference>
<feature type="compositionally biased region" description="Polar residues" evidence="1">
    <location>
        <begin position="454"/>
        <end position="466"/>
    </location>
</feature>
<dbReference type="GeneID" id="29829204"/>
<evidence type="ECO:0000313" key="2">
    <source>
        <dbReference type="EMBL" id="AOW80386.1"/>
    </source>
</evidence>
<dbReference type="Gene3D" id="2.60.40.10">
    <property type="entry name" value="Immunoglobulins"/>
    <property type="match status" value="1"/>
</dbReference>
<organism evidence="2 3">
    <name type="scientific">Halodesulfurarchaeum formicicum</name>
    <dbReference type="NCBI Taxonomy" id="1873524"/>
    <lineage>
        <taxon>Archaea</taxon>
        <taxon>Methanobacteriati</taxon>
        <taxon>Methanobacteriota</taxon>
        <taxon>Stenosarchaea group</taxon>
        <taxon>Halobacteria</taxon>
        <taxon>Halobacteriales</taxon>
        <taxon>Halobacteriaceae</taxon>
        <taxon>Halodesulfurarchaeum</taxon>
    </lineage>
</organism>
<sequence length="501" mass="53431">MPEGRSITGLVVLLVTVSMVASPTLVSVAEAADTPQIQVSVNENTIEDGAWTVVGESDFSIRIASNATIESIVVRVNDRDVVEATPDGRTYQTDLVAPLSARWNTVQVVATDTSGTLSTHQFKIYKDTIAPDIAVSSPFSVAAGHQFPEETRLTDGAINLTGTVEDASNVTAFSATLSGAGQSIELTNHSDGRFTLNTTLAPGNHTLSVRATDEYGNEVRRFARLRVIDEDAPSVSIRDWPTNTSAGAIGPTAVATDDIAVRSLTYRVSGQPERTAIEPASRLLGAGRTNVTRSIPIEFYRAGTYEVTFNVTDYAGRYTTLTKELRYDPVTPEERAAPEITVHENRSGLVNETLYHLEASVDNGSIERVVLEAASNSSGRVSAYERVYDGNATATVPVRQNLSLASGVTDITLTATDSYGTEHSATWQVDPESTSPYRTSPAENTATGPDPTVEPSSQPTEISVTEPTPLAPVTETKAPTSPVLVAVALLVVGGLLSRRRH</sequence>
<feature type="region of interest" description="Disordered" evidence="1">
    <location>
        <begin position="421"/>
        <end position="468"/>
    </location>
</feature>
<dbReference type="Proteomes" id="UP000185608">
    <property type="component" value="Chromosome"/>
</dbReference>
<protein>
    <submittedName>
        <fullName evidence="2">Uncharacterized protein</fullName>
    </submittedName>
</protein>
<dbReference type="KEGG" id="halh:HTSR_1208"/>
<dbReference type="SUPFAM" id="SSF49464">
    <property type="entry name" value="Carboxypeptidase regulatory domain-like"/>
    <property type="match status" value="1"/>
</dbReference>
<proteinExistence type="predicted"/>
<evidence type="ECO:0000313" key="3">
    <source>
        <dbReference type="Proteomes" id="UP000185608"/>
    </source>
</evidence>
<reference evidence="2 3" key="1">
    <citation type="submission" date="2016-06" db="EMBL/GenBank/DDBJ databases">
        <title>Discovery of anaerobic lithoheterotrophic haloarchaeon capable of sulfur respiration by hydrogen and formate.</title>
        <authorList>
            <person name="Sorokin D.Y."/>
            <person name="Kublanov I.V."/>
            <person name="Roman P."/>
            <person name="Sinninghe Damste J.S."/>
            <person name="Golyshin P.N."/>
            <person name="Rojo D."/>
            <person name="Ciordia S."/>
            <person name="Mena Md.C."/>
            <person name="Ferrer M."/>
            <person name="Smedile F."/>
            <person name="Messina E."/>
            <person name="La Cono V."/>
            <person name="Yakimov M.M."/>
        </authorList>
    </citation>
    <scope>NUCLEOTIDE SEQUENCE [LARGE SCALE GENOMIC DNA]</scope>
    <source>
        <strain evidence="2 3">HTSR1</strain>
    </source>
</reference>
<accession>A0A1D8S4V6</accession>
<evidence type="ECO:0000256" key="1">
    <source>
        <dbReference type="SAM" id="MobiDB-lite"/>
    </source>
</evidence>
<dbReference type="InterPro" id="IPR013783">
    <property type="entry name" value="Ig-like_fold"/>
</dbReference>
<feature type="compositionally biased region" description="Polar residues" evidence="1">
    <location>
        <begin position="421"/>
        <end position="447"/>
    </location>
</feature>
<dbReference type="RefSeq" id="WP_070365078.1">
    <property type="nucleotide sequence ID" value="NZ_CP016070.1"/>
</dbReference>
<gene>
    <name evidence="2" type="ORF">HTSR_1208</name>
</gene>
<dbReference type="InterPro" id="IPR008969">
    <property type="entry name" value="CarboxyPept-like_regulatory"/>
</dbReference>
<dbReference type="AlphaFoldDB" id="A0A1D8S4V6"/>
<name>A0A1D8S4V6_9EURY</name>